<sequence length="200" mass="22379">IAVDTGGEGEGEESVTSQAYDWHRRLRRDGLQSRAFLVKGSSTRGSSRVRKTWPDNTGRKSRQSTARGDVPLYLLGTDLLKDAVAAMMDRDNAGAGYLHTPSWLGRWWYDELTYEIRDPASGKWRKPGKRPNEAFDLCVYNLALFILMKGERIDWSAPPPWAAAWDDNALISQSPAAAPAATQPKPPAARKRRRVVKSRL</sequence>
<protein>
    <submittedName>
        <fullName evidence="3">Phage terminase large subunit family protein</fullName>
    </submittedName>
</protein>
<feature type="domain" description="Terminase large subunit GpA endonuclease" evidence="2">
    <location>
        <begin position="2"/>
        <end position="155"/>
    </location>
</feature>
<dbReference type="Pfam" id="PF20454">
    <property type="entry name" value="GpA_nuclease"/>
    <property type="match status" value="1"/>
</dbReference>
<comment type="caution">
    <text evidence="3">The sequence shown here is derived from an EMBL/GenBank/DDBJ whole genome shotgun (WGS) entry which is preliminary data.</text>
</comment>
<evidence type="ECO:0000313" key="3">
    <source>
        <dbReference type="EMBL" id="MDI5886163.1"/>
    </source>
</evidence>
<proteinExistence type="predicted"/>
<gene>
    <name evidence="3" type="ORF">QLT01_17605</name>
</gene>
<accession>A0ABT6UTX1</accession>
<feature type="compositionally biased region" description="Basic residues" evidence="1">
    <location>
        <begin position="188"/>
        <end position="200"/>
    </location>
</feature>
<dbReference type="InterPro" id="IPR046454">
    <property type="entry name" value="GpA_endonuclease"/>
</dbReference>
<dbReference type="RefSeq" id="WP_284727682.1">
    <property type="nucleotide sequence ID" value="NZ_JASCSA010000034.1"/>
</dbReference>
<reference evidence="3 4" key="1">
    <citation type="submission" date="2023-04" db="EMBL/GenBank/DDBJ databases">
        <authorList>
            <person name="Otstavnykh N."/>
            <person name="Seitkalieva A."/>
            <person name="Bystritskaya E."/>
        </authorList>
    </citation>
    <scope>NUCLEOTIDE SEQUENCE [LARGE SCALE GENOMIC DNA]</scope>
    <source>
        <strain evidence="3 4">NRIC 0815</strain>
    </source>
</reference>
<evidence type="ECO:0000256" key="1">
    <source>
        <dbReference type="SAM" id="MobiDB-lite"/>
    </source>
</evidence>
<name>A0ABT6UTX1_9GAMM</name>
<dbReference type="EMBL" id="JASCSA010000034">
    <property type="protein sequence ID" value="MDI5886163.1"/>
    <property type="molecule type" value="Genomic_DNA"/>
</dbReference>
<reference evidence="4" key="2">
    <citation type="submission" date="2023-07" db="EMBL/GenBank/DDBJ databases">
        <title>Genome-based characterization of strain KMM 296 and proposal for reclassification of Cobetia litoralis and Cobetia pacifica, and emended description of the species Cobetia amphilecti and Cobetia marina.</title>
        <authorList>
            <person name="Balabanova L."/>
            <person name="Nedashkovskaya O."/>
        </authorList>
    </citation>
    <scope>NUCLEOTIDE SEQUENCE [LARGE SCALE GENOMIC DNA]</scope>
    <source>
        <strain evidence="4">NRIC 0815</strain>
    </source>
</reference>
<dbReference type="Proteomes" id="UP001229025">
    <property type="component" value="Unassembled WGS sequence"/>
</dbReference>
<keyword evidence="4" id="KW-1185">Reference proteome</keyword>
<organism evidence="3 4">
    <name type="scientific">Cobetia amphilecti</name>
    <dbReference type="NCBI Taxonomy" id="1055104"/>
    <lineage>
        <taxon>Bacteria</taxon>
        <taxon>Pseudomonadati</taxon>
        <taxon>Pseudomonadota</taxon>
        <taxon>Gammaproteobacteria</taxon>
        <taxon>Oceanospirillales</taxon>
        <taxon>Halomonadaceae</taxon>
        <taxon>Cobetia</taxon>
    </lineage>
</organism>
<evidence type="ECO:0000313" key="4">
    <source>
        <dbReference type="Proteomes" id="UP001229025"/>
    </source>
</evidence>
<feature type="region of interest" description="Disordered" evidence="1">
    <location>
        <begin position="40"/>
        <end position="65"/>
    </location>
</feature>
<evidence type="ECO:0000259" key="2">
    <source>
        <dbReference type="Pfam" id="PF20454"/>
    </source>
</evidence>
<feature type="compositionally biased region" description="Low complexity" evidence="1">
    <location>
        <begin position="174"/>
        <end position="183"/>
    </location>
</feature>
<feature type="non-terminal residue" evidence="3">
    <location>
        <position position="1"/>
    </location>
</feature>
<feature type="region of interest" description="Disordered" evidence="1">
    <location>
        <begin position="174"/>
        <end position="200"/>
    </location>
</feature>